<dbReference type="AlphaFoldDB" id="A0A382TIU9"/>
<gene>
    <name evidence="1" type="ORF">METZ01_LOCUS374195</name>
</gene>
<feature type="non-terminal residue" evidence="1">
    <location>
        <position position="43"/>
    </location>
</feature>
<evidence type="ECO:0000313" key="1">
    <source>
        <dbReference type="EMBL" id="SVD21341.1"/>
    </source>
</evidence>
<sequence length="43" mass="4975">MEESKLGSIWIIYKLISVVPLQSHYKDRKLPSSFLPSIVRIDS</sequence>
<dbReference type="EMBL" id="UINC01136522">
    <property type="protein sequence ID" value="SVD21341.1"/>
    <property type="molecule type" value="Genomic_DNA"/>
</dbReference>
<protein>
    <submittedName>
        <fullName evidence="1">Uncharacterized protein</fullName>
    </submittedName>
</protein>
<reference evidence="1" key="1">
    <citation type="submission" date="2018-05" db="EMBL/GenBank/DDBJ databases">
        <authorList>
            <person name="Lanie J.A."/>
            <person name="Ng W.-L."/>
            <person name="Kazmierczak K.M."/>
            <person name="Andrzejewski T.M."/>
            <person name="Davidsen T.M."/>
            <person name="Wayne K.J."/>
            <person name="Tettelin H."/>
            <person name="Glass J.I."/>
            <person name="Rusch D."/>
            <person name="Podicherti R."/>
            <person name="Tsui H.-C.T."/>
            <person name="Winkler M.E."/>
        </authorList>
    </citation>
    <scope>NUCLEOTIDE SEQUENCE</scope>
</reference>
<organism evidence="1">
    <name type="scientific">marine metagenome</name>
    <dbReference type="NCBI Taxonomy" id="408172"/>
    <lineage>
        <taxon>unclassified sequences</taxon>
        <taxon>metagenomes</taxon>
        <taxon>ecological metagenomes</taxon>
    </lineage>
</organism>
<accession>A0A382TIU9</accession>
<proteinExistence type="predicted"/>
<name>A0A382TIU9_9ZZZZ</name>